<comment type="caution">
    <text evidence="1">The sequence shown here is derived from an EMBL/GenBank/DDBJ whole genome shotgun (WGS) entry which is preliminary data.</text>
</comment>
<name>A0A2U1D013_9GAMM</name>
<protein>
    <submittedName>
        <fullName evidence="1">Uncharacterized protein</fullName>
    </submittedName>
</protein>
<evidence type="ECO:0000313" key="1">
    <source>
        <dbReference type="EMBL" id="PVY78379.1"/>
    </source>
</evidence>
<dbReference type="EMBL" id="QEKQ01000002">
    <property type="protein sequence ID" value="PVY78379.1"/>
    <property type="molecule type" value="Genomic_DNA"/>
</dbReference>
<gene>
    <name evidence="1" type="ORF">C8D92_102424</name>
</gene>
<accession>A0A2U1D013</accession>
<organism evidence="1 2">
    <name type="scientific">Tamilnaduibacter salinus</name>
    <dbReference type="NCBI Taxonomy" id="1484056"/>
    <lineage>
        <taxon>Bacteria</taxon>
        <taxon>Pseudomonadati</taxon>
        <taxon>Pseudomonadota</taxon>
        <taxon>Gammaproteobacteria</taxon>
        <taxon>Pseudomonadales</taxon>
        <taxon>Marinobacteraceae</taxon>
        <taxon>Tamilnaduibacter</taxon>
    </lineage>
</organism>
<dbReference type="Proteomes" id="UP000245887">
    <property type="component" value="Unassembled WGS sequence"/>
</dbReference>
<proteinExistence type="predicted"/>
<dbReference type="AlphaFoldDB" id="A0A2U1D013"/>
<sequence length="30" mass="3430">MENQSNAAQNARPTSVRFWLDLYGNFALSQ</sequence>
<evidence type="ECO:0000313" key="2">
    <source>
        <dbReference type="Proteomes" id="UP000245887"/>
    </source>
</evidence>
<reference evidence="1 2" key="1">
    <citation type="submission" date="2018-04" db="EMBL/GenBank/DDBJ databases">
        <title>Genomic Encyclopedia of Type Strains, Phase IV (KMG-IV): sequencing the most valuable type-strain genomes for metagenomic binning, comparative biology and taxonomic classification.</title>
        <authorList>
            <person name="Goeker M."/>
        </authorList>
    </citation>
    <scope>NUCLEOTIDE SEQUENCE [LARGE SCALE GENOMIC DNA]</scope>
    <source>
        <strain evidence="1 2">DSM 28688</strain>
    </source>
</reference>